<gene>
    <name evidence="1" type="ORF">FB45DRAFT_1044174</name>
</gene>
<comment type="caution">
    <text evidence="1">The sequence shown here is derived from an EMBL/GenBank/DDBJ whole genome shotgun (WGS) entry which is preliminary data.</text>
</comment>
<dbReference type="SUPFAM" id="SSF52047">
    <property type="entry name" value="RNI-like"/>
    <property type="match status" value="1"/>
</dbReference>
<reference evidence="1" key="1">
    <citation type="submission" date="2023-03" db="EMBL/GenBank/DDBJ databases">
        <title>Massive genome expansion in bonnet fungi (Mycena s.s.) driven by repeated elements and novel gene families across ecological guilds.</title>
        <authorList>
            <consortium name="Lawrence Berkeley National Laboratory"/>
            <person name="Harder C.B."/>
            <person name="Miyauchi S."/>
            <person name="Viragh M."/>
            <person name="Kuo A."/>
            <person name="Thoen E."/>
            <person name="Andreopoulos B."/>
            <person name="Lu D."/>
            <person name="Skrede I."/>
            <person name="Drula E."/>
            <person name="Henrissat B."/>
            <person name="Morin E."/>
            <person name="Kohler A."/>
            <person name="Barry K."/>
            <person name="LaButti K."/>
            <person name="Morin E."/>
            <person name="Salamov A."/>
            <person name="Lipzen A."/>
            <person name="Mereny Z."/>
            <person name="Hegedus B."/>
            <person name="Baldrian P."/>
            <person name="Stursova M."/>
            <person name="Weitz H."/>
            <person name="Taylor A."/>
            <person name="Grigoriev I.V."/>
            <person name="Nagy L.G."/>
            <person name="Martin F."/>
            <person name="Kauserud H."/>
        </authorList>
    </citation>
    <scope>NUCLEOTIDE SEQUENCE</scope>
    <source>
        <strain evidence="1">9284</strain>
    </source>
</reference>
<protein>
    <submittedName>
        <fullName evidence="1">Uncharacterized protein</fullName>
    </submittedName>
</protein>
<accession>A0AAD7F8Z8</accession>
<evidence type="ECO:0000313" key="1">
    <source>
        <dbReference type="EMBL" id="KAJ7604141.1"/>
    </source>
</evidence>
<dbReference type="EMBL" id="JARKIF010000115">
    <property type="protein sequence ID" value="KAJ7604141.1"/>
    <property type="molecule type" value="Genomic_DNA"/>
</dbReference>
<dbReference type="AlphaFoldDB" id="A0AAD7F8Z8"/>
<keyword evidence="2" id="KW-1185">Reference proteome</keyword>
<organism evidence="1 2">
    <name type="scientific">Roridomyces roridus</name>
    <dbReference type="NCBI Taxonomy" id="1738132"/>
    <lineage>
        <taxon>Eukaryota</taxon>
        <taxon>Fungi</taxon>
        <taxon>Dikarya</taxon>
        <taxon>Basidiomycota</taxon>
        <taxon>Agaricomycotina</taxon>
        <taxon>Agaricomycetes</taxon>
        <taxon>Agaricomycetidae</taxon>
        <taxon>Agaricales</taxon>
        <taxon>Marasmiineae</taxon>
        <taxon>Mycenaceae</taxon>
        <taxon>Roridomyces</taxon>
    </lineage>
</organism>
<dbReference type="InterPro" id="IPR032675">
    <property type="entry name" value="LRR_dom_sf"/>
</dbReference>
<dbReference type="Proteomes" id="UP001221142">
    <property type="component" value="Unassembled WGS sequence"/>
</dbReference>
<dbReference type="Gene3D" id="3.80.10.10">
    <property type="entry name" value="Ribonuclease Inhibitor"/>
    <property type="match status" value="1"/>
</dbReference>
<proteinExistence type="predicted"/>
<evidence type="ECO:0000313" key="2">
    <source>
        <dbReference type="Proteomes" id="UP001221142"/>
    </source>
</evidence>
<sequence length="570" mass="63210">MSETALPDEIVSEILSPALRVCDEKFSDTSLVSPFTEYCEPTSAYLLVCKSWLRVATPLLYHDVVIRSKALARTLSSNKDLGQFIKRLRVEGGYGAPMRTILKSSPHVSHLYVSLDVFCTDNTTGLCDGLRLISPSCLIIFDHLINGQANNKMALKLVGGLAEAIAGWDDLRVLHLPCLLRRPILIDTLVYVGKLHTIVVPDLYWAEKVYSEFKTCPLRSIQITEACPDAIVDKLATERPEYHSLVQFMNLVPSCPSTVELPDTFPDIHLIPMESASPEVKEAVWKRILYFALLPYYYTHIQVDNDGAQLPKLAMVLEKNPWLGPHIQTIVGELCASRSLEFAESAHLGGFNAAEIMAAHRGHLMTILSHTVGLVYLGTGRSYSQGLSSGDIQWNAFELLASRSGHTLQKLSIRIMYHGTDGARVSPAVLGHLTELDQQNIPSTALPNLEELCFRAGDASFWEVLSRMDLPSLRTLTLQNQEPSALDFFISHGRKLVSLACGRSDVGEHGLFALCPNLKILIISLVLPGGSWSQIPDAENFTSNTVVSRELEKIVVDRNNCSWHRGQYVH</sequence>
<name>A0AAD7F8Z8_9AGAR</name>